<proteinExistence type="predicted"/>
<sequence>MHGTSPNLLVLCCKKYCRTAEDRSCHFVTVNLCTVHQLGLSKGLH</sequence>
<reference evidence="1" key="2">
    <citation type="journal article" date="2015" name="Fish Shellfish Immunol.">
        <title>Early steps in the European eel (Anguilla anguilla)-Vibrio vulnificus interaction in the gills: Role of the RtxA13 toxin.</title>
        <authorList>
            <person name="Callol A."/>
            <person name="Pajuelo D."/>
            <person name="Ebbesson L."/>
            <person name="Teles M."/>
            <person name="MacKenzie S."/>
            <person name="Amaro C."/>
        </authorList>
    </citation>
    <scope>NUCLEOTIDE SEQUENCE</scope>
</reference>
<dbReference type="EMBL" id="GBXM01034886">
    <property type="protein sequence ID" value="JAH73691.1"/>
    <property type="molecule type" value="Transcribed_RNA"/>
</dbReference>
<evidence type="ECO:0000313" key="1">
    <source>
        <dbReference type="EMBL" id="JAH73691.1"/>
    </source>
</evidence>
<dbReference type="AlphaFoldDB" id="A0A0E9V6Q9"/>
<name>A0A0E9V6Q9_ANGAN</name>
<protein>
    <submittedName>
        <fullName evidence="1">Uncharacterized protein</fullName>
    </submittedName>
</protein>
<accession>A0A0E9V6Q9</accession>
<reference evidence="1" key="1">
    <citation type="submission" date="2014-11" db="EMBL/GenBank/DDBJ databases">
        <authorList>
            <person name="Amaro Gonzalez C."/>
        </authorList>
    </citation>
    <scope>NUCLEOTIDE SEQUENCE</scope>
</reference>
<organism evidence="1">
    <name type="scientific">Anguilla anguilla</name>
    <name type="common">European freshwater eel</name>
    <name type="synonym">Muraena anguilla</name>
    <dbReference type="NCBI Taxonomy" id="7936"/>
    <lineage>
        <taxon>Eukaryota</taxon>
        <taxon>Metazoa</taxon>
        <taxon>Chordata</taxon>
        <taxon>Craniata</taxon>
        <taxon>Vertebrata</taxon>
        <taxon>Euteleostomi</taxon>
        <taxon>Actinopterygii</taxon>
        <taxon>Neopterygii</taxon>
        <taxon>Teleostei</taxon>
        <taxon>Anguilliformes</taxon>
        <taxon>Anguillidae</taxon>
        <taxon>Anguilla</taxon>
    </lineage>
</organism>